<protein>
    <recommendedName>
        <fullName evidence="3">Tail specific protease domain-containing protein</fullName>
    </recommendedName>
</protein>
<dbReference type="InterPro" id="IPR029045">
    <property type="entry name" value="ClpP/crotonase-like_dom_sf"/>
</dbReference>
<dbReference type="SUPFAM" id="SSF52096">
    <property type="entry name" value="ClpP/crotonase"/>
    <property type="match status" value="1"/>
</dbReference>
<sequence>MLLKTSPHNYQLKNTAHPNLEHIYPQLNNYTSKIWLLIDGLSFSTTAEFCAIVSSNNRGKFIGEETGGTYEGNTSGVQIESTLPHSKIQISFGTVKYDMSVKPAKEPARGIIPQYKIRQDVSGKTGSHLNYALKLIKE</sequence>
<organism evidence="1 2">
    <name type="scientific">Pedobacter cryoconitis</name>
    <dbReference type="NCBI Taxonomy" id="188932"/>
    <lineage>
        <taxon>Bacteria</taxon>
        <taxon>Pseudomonadati</taxon>
        <taxon>Bacteroidota</taxon>
        <taxon>Sphingobacteriia</taxon>
        <taxon>Sphingobacteriales</taxon>
        <taxon>Sphingobacteriaceae</taxon>
        <taxon>Pedobacter</taxon>
    </lineage>
</organism>
<dbReference type="AlphaFoldDB" id="A0A7W9DL55"/>
<evidence type="ECO:0000313" key="1">
    <source>
        <dbReference type="EMBL" id="MBB5622569.1"/>
    </source>
</evidence>
<dbReference type="Gene3D" id="3.90.226.10">
    <property type="entry name" value="2-enoyl-CoA Hydratase, Chain A, domain 1"/>
    <property type="match status" value="1"/>
</dbReference>
<dbReference type="Proteomes" id="UP000537718">
    <property type="component" value="Unassembled WGS sequence"/>
</dbReference>
<comment type="caution">
    <text evidence="1">The sequence shown here is derived from an EMBL/GenBank/DDBJ whole genome shotgun (WGS) entry which is preliminary data.</text>
</comment>
<proteinExistence type="predicted"/>
<accession>A0A7W9DL55</accession>
<gene>
    <name evidence="1" type="ORF">HDE69_003647</name>
</gene>
<name>A0A7W9DL55_9SPHI</name>
<dbReference type="EMBL" id="JACHCF010000009">
    <property type="protein sequence ID" value="MBB5622569.1"/>
    <property type="molecule type" value="Genomic_DNA"/>
</dbReference>
<evidence type="ECO:0008006" key="3">
    <source>
        <dbReference type="Google" id="ProtNLM"/>
    </source>
</evidence>
<dbReference type="RefSeq" id="WP_183868477.1">
    <property type="nucleotide sequence ID" value="NZ_JACHCF010000009.1"/>
</dbReference>
<reference evidence="1 2" key="1">
    <citation type="submission" date="2020-08" db="EMBL/GenBank/DDBJ databases">
        <title>Genomic Encyclopedia of Type Strains, Phase IV (KMG-V): Genome sequencing to study the core and pangenomes of soil and plant-associated prokaryotes.</title>
        <authorList>
            <person name="Whitman W."/>
        </authorList>
    </citation>
    <scope>NUCLEOTIDE SEQUENCE [LARGE SCALE GENOMIC DNA]</scope>
    <source>
        <strain evidence="1 2">MP7CTX6</strain>
    </source>
</reference>
<evidence type="ECO:0000313" key="2">
    <source>
        <dbReference type="Proteomes" id="UP000537718"/>
    </source>
</evidence>